<keyword evidence="17" id="KW-1185">Reference proteome</keyword>
<evidence type="ECO:0000256" key="7">
    <source>
        <dbReference type="ARBA" id="ARBA00022946"/>
    </source>
</evidence>
<evidence type="ECO:0000256" key="13">
    <source>
        <dbReference type="ARBA" id="ARBA00080354"/>
    </source>
</evidence>
<dbReference type="InterPro" id="IPR002877">
    <property type="entry name" value="RNA_MeTrfase_FtsJ_dom"/>
</dbReference>
<keyword evidence="6 15" id="KW-0949">S-adenosyl-L-methionine</keyword>
<keyword evidence="4" id="KW-0489">Methyltransferase</keyword>
<proteinExistence type="inferred from homology"/>
<feature type="domain" description="Ribosomal RNA methyltransferase FtsJ" evidence="16">
    <location>
        <begin position="72"/>
        <end position="254"/>
    </location>
</feature>
<dbReference type="HAMAP" id="MF_01547">
    <property type="entry name" value="RNA_methyltr_E"/>
    <property type="match status" value="1"/>
</dbReference>
<dbReference type="FunFam" id="3.40.50.150:FF:000129">
    <property type="entry name" value="Mitochondrial rRNA methyltransferase 2"/>
    <property type="match status" value="1"/>
</dbReference>
<organism evidence="17 18">
    <name type="scientific">Branchiostoma floridae</name>
    <name type="common">Florida lancelet</name>
    <name type="synonym">Amphioxus</name>
    <dbReference type="NCBI Taxonomy" id="7739"/>
    <lineage>
        <taxon>Eukaryota</taxon>
        <taxon>Metazoa</taxon>
        <taxon>Chordata</taxon>
        <taxon>Cephalochordata</taxon>
        <taxon>Leptocardii</taxon>
        <taxon>Amphioxiformes</taxon>
        <taxon>Branchiostomatidae</taxon>
        <taxon>Branchiostoma</taxon>
    </lineage>
</organism>
<dbReference type="InterPro" id="IPR015507">
    <property type="entry name" value="rRNA-MeTfrase_E"/>
</dbReference>
<evidence type="ECO:0000256" key="12">
    <source>
        <dbReference type="ARBA" id="ARBA00076606"/>
    </source>
</evidence>
<keyword evidence="3" id="KW-0698">rRNA processing</keyword>
<evidence type="ECO:0000256" key="15">
    <source>
        <dbReference type="PIRSR" id="PIRSR005461-1"/>
    </source>
</evidence>
<keyword evidence="5" id="KW-0808">Transferase</keyword>
<dbReference type="GO" id="GO:0005739">
    <property type="term" value="C:mitochondrion"/>
    <property type="evidence" value="ECO:0000318"/>
    <property type="project" value="GO_Central"/>
</dbReference>
<dbReference type="KEGG" id="bfo:118429656"/>
<dbReference type="GO" id="GO:1902775">
    <property type="term" value="P:mitochondrial large ribosomal subunit assembly"/>
    <property type="evidence" value="ECO:0007669"/>
    <property type="project" value="UniProtKB-ARBA"/>
</dbReference>
<evidence type="ECO:0000256" key="1">
    <source>
        <dbReference type="ARBA" id="ARBA00004173"/>
    </source>
</evidence>
<keyword evidence="7" id="KW-0809">Transit peptide</keyword>
<dbReference type="InterPro" id="IPR029063">
    <property type="entry name" value="SAM-dependent_MTases_sf"/>
</dbReference>
<dbReference type="SUPFAM" id="SSF53335">
    <property type="entry name" value="S-adenosyl-L-methionine-dependent methyltransferases"/>
    <property type="match status" value="1"/>
</dbReference>
<dbReference type="GO" id="GO:0008650">
    <property type="term" value="F:rRNA (uridine-2'-O-)-methyltransferase activity"/>
    <property type="evidence" value="ECO:0000318"/>
    <property type="project" value="GO_Central"/>
</dbReference>
<evidence type="ECO:0000259" key="16">
    <source>
        <dbReference type="Pfam" id="PF01728"/>
    </source>
</evidence>
<comment type="similarity">
    <text evidence="2">Belongs to the class I-like SAM-binding methyltransferase superfamily. RNA methyltransferase RlmE family.</text>
</comment>
<evidence type="ECO:0000256" key="5">
    <source>
        <dbReference type="ARBA" id="ARBA00022679"/>
    </source>
</evidence>
<dbReference type="RefSeq" id="XP_035696130.1">
    <property type="nucleotide sequence ID" value="XM_035840237.1"/>
</dbReference>
<dbReference type="Pfam" id="PF01728">
    <property type="entry name" value="FtsJ"/>
    <property type="match status" value="1"/>
</dbReference>
<evidence type="ECO:0000256" key="8">
    <source>
        <dbReference type="ARBA" id="ARBA00023128"/>
    </source>
</evidence>
<dbReference type="OMA" id="HRQTDHL"/>
<protein>
    <recommendedName>
        <fullName evidence="9">rRNA methyltransferase 2, mitochondrial</fullName>
    </recommendedName>
    <alternativeName>
        <fullName evidence="14">16S rRNA (uridine(1369)-2'-O)-methyltransferase</fullName>
    </alternativeName>
    <alternativeName>
        <fullName evidence="12">16S rRNA [Um1369] 2'-O-methyltransferase</fullName>
    </alternativeName>
    <alternativeName>
        <fullName evidence="13">Protein ftsJ homolog 2</fullName>
    </alternativeName>
</protein>
<name>A0A9J7MBE9_BRAFL</name>
<dbReference type="AlphaFoldDB" id="A0A9J7MBE9"/>
<comment type="subcellular location">
    <subcellularLocation>
        <location evidence="1">Mitochondrion</location>
    </subcellularLocation>
</comment>
<dbReference type="Proteomes" id="UP000001554">
    <property type="component" value="Chromosome 13"/>
</dbReference>
<comment type="function">
    <text evidence="11">S-adenosyl-L-methionine-dependent 2'-O-ribose methyltransferase that catalyzes the formation of 2'-O-methyluridine at position 1369 (Um1369) in the 16S mitochondrial large subunit ribosomal RNA (mtLSU rRNA), a universally conserved modification in the peptidyl transferase domain of the mtLSU rRNA. This activity may require prior 2'-O-methylguanosine modification at position 1370 (Gm1370) by MRM3. Essential for late-stage assembly of mtLSU required for efficient translation of mitochondrial DNA encoded proteins; methyltransferase activity is not required for this function. Essential for mitochondrial respiratory function.</text>
</comment>
<dbReference type="OrthoDB" id="20105at2759"/>
<evidence type="ECO:0000256" key="10">
    <source>
        <dbReference type="ARBA" id="ARBA00051808"/>
    </source>
</evidence>
<comment type="catalytic activity">
    <reaction evidence="10">
        <text>uridine(1369) in 16S rRNA + S-adenosyl-L-methionine = 2'-O-methyluridine(1369) in 16S rRNA + S-adenosyl-L-homocysteine + H(+)</text>
        <dbReference type="Rhea" id="RHEA:47764"/>
        <dbReference type="Rhea" id="RHEA-COMP:11903"/>
        <dbReference type="Rhea" id="RHEA-COMP:11904"/>
        <dbReference type="ChEBI" id="CHEBI:15378"/>
        <dbReference type="ChEBI" id="CHEBI:57856"/>
        <dbReference type="ChEBI" id="CHEBI:59789"/>
        <dbReference type="ChEBI" id="CHEBI:65315"/>
        <dbReference type="ChEBI" id="CHEBI:74478"/>
    </reaction>
</comment>
<feature type="active site" description="Proton acceptor" evidence="15">
    <location>
        <position position="211"/>
    </location>
</feature>
<sequence>MIRTSIASIFLKRFEKNQSVLSSSQTLRHLHKSVPCLKKAPKNLKGKSASSQRWMVRQLSDPYVQKAAVDNFRCRSAYKLIEMDDKFRFLKPGLAVVDCGACPGSWTQVAVNRVNAAEGFPRGMVVGVDLQHMSPIPGAKLLSNCDFTLEETQEHIRKHLPNGKADVVLSDMAPNATGLASLDHDQIVSLQLSAFKFSKVVLREDGVFVCKLWDGSHCKKFQSVVGDVFKFVKVVKPQSSRSNSAELFVFARGYKKIRQDS</sequence>
<dbReference type="GO" id="GO:0005759">
    <property type="term" value="C:mitochondrial matrix"/>
    <property type="evidence" value="ECO:0007669"/>
    <property type="project" value="UniProtKB-ARBA"/>
</dbReference>
<reference evidence="17" key="1">
    <citation type="journal article" date="2020" name="Nat. Ecol. Evol.">
        <title>Deeply conserved synteny resolves early events in vertebrate evolution.</title>
        <authorList>
            <person name="Simakov O."/>
            <person name="Marletaz F."/>
            <person name="Yue J.X."/>
            <person name="O'Connell B."/>
            <person name="Jenkins J."/>
            <person name="Brandt A."/>
            <person name="Calef R."/>
            <person name="Tung C.H."/>
            <person name="Huang T.K."/>
            <person name="Schmutz J."/>
            <person name="Satoh N."/>
            <person name="Yu J.K."/>
            <person name="Putnam N.H."/>
            <person name="Green R.E."/>
            <person name="Rokhsar D.S."/>
        </authorList>
    </citation>
    <scope>NUCLEOTIDE SEQUENCE [LARGE SCALE GENOMIC DNA]</scope>
    <source>
        <strain evidence="17">S238N-H82</strain>
    </source>
</reference>
<dbReference type="GeneID" id="118429656"/>
<evidence type="ECO:0000313" key="18">
    <source>
        <dbReference type="RefSeq" id="XP_035696130.1"/>
    </source>
</evidence>
<evidence type="ECO:0000256" key="2">
    <source>
        <dbReference type="ARBA" id="ARBA00009258"/>
    </source>
</evidence>
<evidence type="ECO:0000256" key="9">
    <source>
        <dbReference type="ARBA" id="ARBA00041184"/>
    </source>
</evidence>
<evidence type="ECO:0000256" key="6">
    <source>
        <dbReference type="ARBA" id="ARBA00022691"/>
    </source>
</evidence>
<gene>
    <name evidence="18" type="primary">LOC118429656</name>
</gene>
<dbReference type="Gene3D" id="3.40.50.150">
    <property type="entry name" value="Vaccinia Virus protein VP39"/>
    <property type="match status" value="1"/>
</dbReference>
<evidence type="ECO:0000256" key="14">
    <source>
        <dbReference type="ARBA" id="ARBA00082868"/>
    </source>
</evidence>
<evidence type="ECO:0000256" key="11">
    <source>
        <dbReference type="ARBA" id="ARBA00058412"/>
    </source>
</evidence>
<evidence type="ECO:0000313" key="17">
    <source>
        <dbReference type="Proteomes" id="UP000001554"/>
    </source>
</evidence>
<dbReference type="GO" id="GO:0001510">
    <property type="term" value="P:RNA methylation"/>
    <property type="evidence" value="ECO:0000318"/>
    <property type="project" value="GO_Central"/>
</dbReference>
<keyword evidence="8" id="KW-0496">Mitochondrion</keyword>
<evidence type="ECO:0000256" key="4">
    <source>
        <dbReference type="ARBA" id="ARBA00022603"/>
    </source>
</evidence>
<evidence type="ECO:0000256" key="3">
    <source>
        <dbReference type="ARBA" id="ARBA00022552"/>
    </source>
</evidence>
<dbReference type="PANTHER" id="PTHR10920">
    <property type="entry name" value="RIBOSOMAL RNA METHYLTRANSFERASE"/>
    <property type="match status" value="1"/>
</dbReference>
<reference evidence="18" key="2">
    <citation type="submission" date="2025-08" db="UniProtKB">
        <authorList>
            <consortium name="RefSeq"/>
        </authorList>
    </citation>
    <scope>IDENTIFICATION</scope>
    <source>
        <strain evidence="18">S238N-H82</strain>
        <tissue evidence="18">Testes</tissue>
    </source>
</reference>
<dbReference type="PIRSF" id="PIRSF005461">
    <property type="entry name" value="23S_rRNA_mtase"/>
    <property type="match status" value="1"/>
</dbReference>
<dbReference type="PANTHER" id="PTHR10920:SF18">
    <property type="entry name" value="RRNA METHYLTRANSFERASE 2, MITOCHONDRIAL"/>
    <property type="match status" value="1"/>
</dbReference>
<dbReference type="InterPro" id="IPR050082">
    <property type="entry name" value="RNA_methyltr_RlmE"/>
</dbReference>
<accession>A0A9J7MBE9</accession>